<dbReference type="InterPro" id="IPR052513">
    <property type="entry name" value="Thioester_dehydratase-like"/>
</dbReference>
<gene>
    <name evidence="3" type="ORF">ACFO4E_09680</name>
</gene>
<dbReference type="InterPro" id="IPR012340">
    <property type="entry name" value="NA-bd_OB-fold"/>
</dbReference>
<evidence type="ECO:0000313" key="3">
    <source>
        <dbReference type="EMBL" id="MFC4562125.1"/>
    </source>
</evidence>
<dbReference type="PANTHER" id="PTHR34075:SF5">
    <property type="entry name" value="BLR3430 PROTEIN"/>
    <property type="match status" value="1"/>
</dbReference>
<organism evidence="3 4">
    <name type="scientific">Nocardiopsis mangrovi</name>
    <dbReference type="NCBI Taxonomy" id="1179818"/>
    <lineage>
        <taxon>Bacteria</taxon>
        <taxon>Bacillati</taxon>
        <taxon>Actinomycetota</taxon>
        <taxon>Actinomycetes</taxon>
        <taxon>Streptosporangiales</taxon>
        <taxon>Nocardiopsidaceae</taxon>
        <taxon>Nocardiopsis</taxon>
    </lineage>
</organism>
<dbReference type="PANTHER" id="PTHR34075">
    <property type="entry name" value="BLR3430 PROTEIN"/>
    <property type="match status" value="1"/>
</dbReference>
<name>A0ABV9DW04_9ACTN</name>
<keyword evidence="4" id="KW-1185">Reference proteome</keyword>
<dbReference type="Proteomes" id="UP001595923">
    <property type="component" value="Unassembled WGS sequence"/>
</dbReference>
<feature type="domain" description="ChsH2 C-terminal OB-fold" evidence="2">
    <location>
        <begin position="224"/>
        <end position="286"/>
    </location>
</feature>
<sequence>MRSEREGEPGPPAPLAGRHVVEFPGGYTRSTGPVIGRFLTELRDGRIMGVRTASGRVLVPPTEYDPHDGSPVTGEFVEVGPAGTVTAWSWVPSPRPAHPLDHPFAWALILLDGADTPLLHAVGFGPGAGPKPPRGLTSGLRVRPLLRAERVGSITDIACFRPEVTAITDPGRLEYTIRADDSLARYLDAQVEGRILGMRSRHGTVYVPLRDFDPTDGSPAAATVELPDTGTLVTFSVNHVPDPRAPEVPFVTGYVRLDGADTDLLALITGVDVREVHAGMRVRAAWLPPEERTRTRPSIASFVPEDAEGAGR</sequence>
<evidence type="ECO:0000313" key="4">
    <source>
        <dbReference type="Proteomes" id="UP001595923"/>
    </source>
</evidence>
<evidence type="ECO:0000256" key="1">
    <source>
        <dbReference type="SAM" id="MobiDB-lite"/>
    </source>
</evidence>
<dbReference type="RefSeq" id="WP_378573026.1">
    <property type="nucleotide sequence ID" value="NZ_JBHSFQ010000006.1"/>
</dbReference>
<dbReference type="Gene3D" id="6.10.30.10">
    <property type="match status" value="1"/>
</dbReference>
<comment type="caution">
    <text evidence="3">The sequence shown here is derived from an EMBL/GenBank/DDBJ whole genome shotgun (WGS) entry which is preliminary data.</text>
</comment>
<dbReference type="InterPro" id="IPR002878">
    <property type="entry name" value="ChsH2_C"/>
</dbReference>
<reference evidence="4" key="1">
    <citation type="journal article" date="2019" name="Int. J. Syst. Evol. Microbiol.">
        <title>The Global Catalogue of Microorganisms (GCM) 10K type strain sequencing project: providing services to taxonomists for standard genome sequencing and annotation.</title>
        <authorList>
            <consortium name="The Broad Institute Genomics Platform"/>
            <consortium name="The Broad Institute Genome Sequencing Center for Infectious Disease"/>
            <person name="Wu L."/>
            <person name="Ma J."/>
        </authorList>
    </citation>
    <scope>NUCLEOTIDE SEQUENCE [LARGE SCALE GENOMIC DNA]</scope>
    <source>
        <strain evidence="4">XZYJ18</strain>
    </source>
</reference>
<feature type="region of interest" description="Disordered" evidence="1">
    <location>
        <begin position="293"/>
        <end position="312"/>
    </location>
</feature>
<proteinExistence type="predicted"/>
<accession>A0ABV9DW04</accession>
<protein>
    <submittedName>
        <fullName evidence="3">Zn-ribbon domain-containing OB-fold protein</fullName>
    </submittedName>
</protein>
<evidence type="ECO:0000259" key="2">
    <source>
        <dbReference type="Pfam" id="PF01796"/>
    </source>
</evidence>
<dbReference type="EMBL" id="JBHSFQ010000006">
    <property type="protein sequence ID" value="MFC4562125.1"/>
    <property type="molecule type" value="Genomic_DNA"/>
</dbReference>
<dbReference type="SUPFAM" id="SSF50249">
    <property type="entry name" value="Nucleic acid-binding proteins"/>
    <property type="match status" value="2"/>
</dbReference>
<dbReference type="Pfam" id="PF01796">
    <property type="entry name" value="OB_ChsH2_C"/>
    <property type="match status" value="1"/>
</dbReference>